<evidence type="ECO:0000256" key="7">
    <source>
        <dbReference type="SAM" id="MobiDB-lite"/>
    </source>
</evidence>
<feature type="region of interest" description="Disordered" evidence="7">
    <location>
        <begin position="112"/>
        <end position="153"/>
    </location>
</feature>
<feature type="compositionally biased region" description="Low complexity" evidence="7">
    <location>
        <begin position="243"/>
        <end position="259"/>
    </location>
</feature>
<dbReference type="GO" id="GO:0051664">
    <property type="term" value="P:nuclear pore localization"/>
    <property type="evidence" value="ECO:0007669"/>
    <property type="project" value="TreeGrafter"/>
</dbReference>
<comment type="caution">
    <text evidence="10">The sequence shown here is derived from an EMBL/GenBank/DDBJ whole genome shotgun (WGS) entry which is preliminary data.</text>
</comment>
<dbReference type="Pfam" id="PF00038">
    <property type="entry name" value="Filament"/>
    <property type="match status" value="1"/>
</dbReference>
<keyword evidence="3" id="KW-0636">Prenylation</keyword>
<dbReference type="Gene3D" id="1.20.5.1160">
    <property type="entry name" value="Vasodilator-stimulated phosphoprotein"/>
    <property type="match status" value="1"/>
</dbReference>
<feature type="compositionally biased region" description="Polar residues" evidence="7">
    <location>
        <begin position="620"/>
        <end position="633"/>
    </location>
</feature>
<evidence type="ECO:0000256" key="5">
    <source>
        <dbReference type="RuleBase" id="RU000685"/>
    </source>
</evidence>
<dbReference type="InterPro" id="IPR018039">
    <property type="entry name" value="IF_conserved"/>
</dbReference>
<keyword evidence="1 5" id="KW-0403">Intermediate filament</keyword>
<gene>
    <name evidence="10" type="ORF">F2P81_005030</name>
</gene>
<feature type="coiled-coil region" evidence="6">
    <location>
        <begin position="532"/>
        <end position="584"/>
    </location>
</feature>
<dbReference type="SMART" id="SM01391">
    <property type="entry name" value="Filament"/>
    <property type="match status" value="1"/>
</dbReference>
<protein>
    <recommendedName>
        <fullName evidence="12">Lamin-L(III)-like</fullName>
    </recommendedName>
</protein>
<sequence>MARDLCCSTFLIRGRVWSKRGPLWICERRKTGKLTREQKHIILDVMAAEIYKHRAYPITKQLYSEFHRITNENLPFSFFAALDKYRHQLLKLYKKRKTGSCVNVMIRRDCEPAPESNPDTSGTWPTGAGVVSGRPPCSDLSPGKVSPGSEQRSRQDQVALFLLSVRKLANFDSLQPWTRPTHHGEFQRNRPGVVPCALVVTHDHIHRDAQSFGHPCVIGSVQCTTIMASAASVSRASRSAARRSSAAGLSASSSSPTRLSRVHEKDELRQLNDRLANYIQRVQDLEGERSSMLSQLEEKDESKSREMGNVRRLYEEELADVRKSLDGLAGERARLQIDYGNLCEDYRKLQAGNQKKGSDLANALVQWRKVEASLGSRDAECTKLLSENRRLTDDFADLQGQLENVEGVLSDAKNQLSSEILRRVDMENQVQTLKEQMELQRNISEQEVLEIRSRYESRLVEVDSGRRREFEHKLTEAMQQLRQDHESQLLQYKEEIDKTFSSKLENAQQAALEKNDIVSATKDELGTTRLRIEALSSQLQQSQKDKMVLESSYQELERTLDREREVWQQRLGQKEQELLNMRSQMYSQLEEYENLLDVKVALDMEINAYRKMLEVEEQRLQLSPSPSQRTTIPRTHEYSSRKVRGKKRKHEGTSGTSPAYKMSSRSTDRSALSVADVDMDGKYVRLKNNSDTEQPLGGWVIRRIYPDSRDISFHIPSSCVLAGGQTLTIWAAGAEVEVDSGDLVLQGHKSWGSTPDVRVVLLNPNLEEMAERQVCLMGRGDEETRLEFDEEIVAGSDIQHFRKPVNALARKTSPKVKNWIAIDKSSHTIVLQEAMTLIVSVDQCCSRVTNSPRVRVQVRVINVRVRVESRVPKIATRVRFQDSSTTSLVWTVKNDCPQLPQ</sequence>
<evidence type="ECO:0008006" key="12">
    <source>
        <dbReference type="Google" id="ProtNLM"/>
    </source>
</evidence>
<dbReference type="PANTHER" id="PTHR45721:SF16">
    <property type="entry name" value="LAMIN-L(III)"/>
    <property type="match status" value="1"/>
</dbReference>
<organism evidence="10 11">
    <name type="scientific">Scophthalmus maximus</name>
    <name type="common">Turbot</name>
    <name type="synonym">Psetta maxima</name>
    <dbReference type="NCBI Taxonomy" id="52904"/>
    <lineage>
        <taxon>Eukaryota</taxon>
        <taxon>Metazoa</taxon>
        <taxon>Chordata</taxon>
        <taxon>Craniata</taxon>
        <taxon>Vertebrata</taxon>
        <taxon>Euteleostomi</taxon>
        <taxon>Actinopterygii</taxon>
        <taxon>Neopterygii</taxon>
        <taxon>Teleostei</taxon>
        <taxon>Neoteleostei</taxon>
        <taxon>Acanthomorphata</taxon>
        <taxon>Carangaria</taxon>
        <taxon>Pleuronectiformes</taxon>
        <taxon>Pleuronectoidei</taxon>
        <taxon>Scophthalmidae</taxon>
        <taxon>Scophthalmus</taxon>
    </lineage>
</organism>
<evidence type="ECO:0000313" key="10">
    <source>
        <dbReference type="EMBL" id="KAF0043693.1"/>
    </source>
</evidence>
<evidence type="ECO:0000256" key="2">
    <source>
        <dbReference type="ARBA" id="ARBA00023054"/>
    </source>
</evidence>
<feature type="domain" description="LTD" evidence="8">
    <location>
        <begin position="663"/>
        <end position="781"/>
    </location>
</feature>
<dbReference type="GO" id="GO:0031507">
    <property type="term" value="P:heterochromatin formation"/>
    <property type="evidence" value="ECO:0007669"/>
    <property type="project" value="TreeGrafter"/>
</dbReference>
<dbReference type="InterPro" id="IPR039008">
    <property type="entry name" value="IF_rod_dom"/>
</dbReference>
<accession>A0A6A4TCG3</accession>
<comment type="similarity">
    <text evidence="5">Belongs to the intermediate filament family.</text>
</comment>
<dbReference type="SUPFAM" id="SSF64593">
    <property type="entry name" value="Intermediate filament protein, coiled coil region"/>
    <property type="match status" value="2"/>
</dbReference>
<dbReference type="PROSITE" id="PS51841">
    <property type="entry name" value="LTD"/>
    <property type="match status" value="1"/>
</dbReference>
<dbReference type="SUPFAM" id="SSF74853">
    <property type="entry name" value="Lamin A/C globular tail domain"/>
    <property type="match status" value="1"/>
</dbReference>
<keyword evidence="2 6" id="KW-0175">Coiled coil</keyword>
<evidence type="ECO:0000256" key="3">
    <source>
        <dbReference type="ARBA" id="ARBA00023289"/>
    </source>
</evidence>
<feature type="region of interest" description="Disordered" evidence="7">
    <location>
        <begin position="618"/>
        <end position="667"/>
    </location>
</feature>
<dbReference type="GO" id="GO:0090435">
    <property type="term" value="P:protein localization to nuclear envelope"/>
    <property type="evidence" value="ECO:0007669"/>
    <property type="project" value="TreeGrafter"/>
</dbReference>
<dbReference type="GO" id="GO:0007097">
    <property type="term" value="P:nuclear migration"/>
    <property type="evidence" value="ECO:0007669"/>
    <property type="project" value="TreeGrafter"/>
</dbReference>
<dbReference type="Gene3D" id="2.60.40.1260">
    <property type="entry name" value="Lamin Tail domain"/>
    <property type="match status" value="1"/>
</dbReference>
<reference evidence="10 11" key="1">
    <citation type="submission" date="2019-06" db="EMBL/GenBank/DDBJ databases">
        <title>Draft genomes of female and male turbot (Scophthalmus maximus).</title>
        <authorList>
            <person name="Xu H."/>
            <person name="Xu X.-W."/>
            <person name="Shao C."/>
            <person name="Chen S."/>
        </authorList>
    </citation>
    <scope>NUCLEOTIDE SEQUENCE [LARGE SCALE GENOMIC DNA]</scope>
    <source>
        <strain evidence="10">Ysfricsl-2016a</strain>
        <tissue evidence="10">Blood</tissue>
    </source>
</reference>
<evidence type="ECO:0000259" key="9">
    <source>
        <dbReference type="PROSITE" id="PS51842"/>
    </source>
</evidence>
<name>A0A6A4TCG3_SCOMX</name>
<feature type="compositionally biased region" description="Basic residues" evidence="7">
    <location>
        <begin position="641"/>
        <end position="650"/>
    </location>
</feature>
<dbReference type="InterPro" id="IPR001322">
    <property type="entry name" value="Lamin_tail_dom"/>
</dbReference>
<evidence type="ECO:0000259" key="8">
    <source>
        <dbReference type="PROSITE" id="PS51841"/>
    </source>
</evidence>
<dbReference type="GO" id="GO:0006998">
    <property type="term" value="P:nuclear envelope organization"/>
    <property type="evidence" value="ECO:0007669"/>
    <property type="project" value="TreeGrafter"/>
</dbReference>
<dbReference type="GO" id="GO:0005652">
    <property type="term" value="C:nuclear lamina"/>
    <property type="evidence" value="ECO:0007669"/>
    <property type="project" value="UniProtKB-SubCell"/>
</dbReference>
<dbReference type="EMBL" id="VEVO01000004">
    <property type="protein sequence ID" value="KAF0043693.1"/>
    <property type="molecule type" value="Genomic_DNA"/>
</dbReference>
<evidence type="ECO:0000256" key="1">
    <source>
        <dbReference type="ARBA" id="ARBA00022754"/>
    </source>
</evidence>
<dbReference type="PANTHER" id="PTHR45721">
    <property type="entry name" value="LAMIN DM0-RELATED"/>
    <property type="match status" value="1"/>
</dbReference>
<dbReference type="GO" id="GO:0005882">
    <property type="term" value="C:intermediate filament"/>
    <property type="evidence" value="ECO:0007669"/>
    <property type="project" value="UniProtKB-KW"/>
</dbReference>
<feature type="region of interest" description="Disordered" evidence="7">
    <location>
        <begin position="243"/>
        <end position="265"/>
    </location>
</feature>
<keyword evidence="3" id="KW-0449">Lipoprotein</keyword>
<feature type="coiled-coil region" evidence="6">
    <location>
        <begin position="388"/>
        <end position="443"/>
    </location>
</feature>
<dbReference type="Proteomes" id="UP000438429">
    <property type="component" value="Unassembled WGS sequence"/>
</dbReference>
<dbReference type="Pfam" id="PF00932">
    <property type="entry name" value="LTD"/>
    <property type="match status" value="1"/>
</dbReference>
<dbReference type="PROSITE" id="PS51842">
    <property type="entry name" value="IF_ROD_2"/>
    <property type="match status" value="1"/>
</dbReference>
<proteinExistence type="inferred from homology"/>
<evidence type="ECO:0000313" key="11">
    <source>
        <dbReference type="Proteomes" id="UP000438429"/>
    </source>
</evidence>
<comment type="subcellular location">
    <subcellularLocation>
        <location evidence="4">Nucleus lamina</location>
    </subcellularLocation>
</comment>
<dbReference type="GO" id="GO:0005200">
    <property type="term" value="F:structural constituent of cytoskeleton"/>
    <property type="evidence" value="ECO:0007669"/>
    <property type="project" value="TreeGrafter"/>
</dbReference>
<dbReference type="Gene3D" id="1.20.5.170">
    <property type="match status" value="1"/>
</dbReference>
<dbReference type="AlphaFoldDB" id="A0A6A4TCG3"/>
<evidence type="ECO:0000256" key="4">
    <source>
        <dbReference type="ARBA" id="ARBA00024186"/>
    </source>
</evidence>
<evidence type="ECO:0000256" key="6">
    <source>
        <dbReference type="SAM" id="Coils"/>
    </source>
</evidence>
<feature type="domain" description="IF rod" evidence="9">
    <location>
        <begin position="264"/>
        <end position="620"/>
    </location>
</feature>
<dbReference type="PROSITE" id="PS00226">
    <property type="entry name" value="IF_ROD_1"/>
    <property type="match status" value="1"/>
</dbReference>
<dbReference type="InterPro" id="IPR036415">
    <property type="entry name" value="Lamin_tail_dom_sf"/>
</dbReference>